<dbReference type="Gene3D" id="1.20.1260.10">
    <property type="match status" value="1"/>
</dbReference>
<feature type="compositionally biased region" description="Basic and acidic residues" evidence="1">
    <location>
        <begin position="1"/>
        <end position="13"/>
    </location>
</feature>
<evidence type="ECO:0000313" key="4">
    <source>
        <dbReference type="Proteomes" id="UP001431784"/>
    </source>
</evidence>
<protein>
    <submittedName>
        <fullName evidence="3">DUF2383 domain-containing protein</fullName>
    </submittedName>
</protein>
<dbReference type="InterPro" id="IPR012347">
    <property type="entry name" value="Ferritin-like"/>
</dbReference>
<dbReference type="Pfam" id="PF09537">
    <property type="entry name" value="DUF2383"/>
    <property type="match status" value="1"/>
</dbReference>
<dbReference type="InterPro" id="IPR019052">
    <property type="entry name" value="DUF2383"/>
</dbReference>
<accession>A0ABT5TBP2</accession>
<feature type="domain" description="DUF2383" evidence="2">
    <location>
        <begin position="42"/>
        <end position="140"/>
    </location>
</feature>
<feature type="region of interest" description="Disordered" evidence="1">
    <location>
        <begin position="1"/>
        <end position="30"/>
    </location>
</feature>
<dbReference type="Proteomes" id="UP001431784">
    <property type="component" value="Unassembled WGS sequence"/>
</dbReference>
<keyword evidence="4" id="KW-1185">Reference proteome</keyword>
<sequence length="168" mass="18887">MKPTEIKHLHPKLDAAAGETVTTSPDPGINPGEDRVALIAEAHTRVLDITEGFEKLTEKAEPDFRPVAETYLFMHRKHEAELAAYLRQCGHEPDNDGSFFGAVNRALVEMRSWFEEVDDAVMDRIIQGEKHVLDAYENARNVGQTVEANALLTRHMSELDRLMQKHAG</sequence>
<evidence type="ECO:0000259" key="2">
    <source>
        <dbReference type="Pfam" id="PF09537"/>
    </source>
</evidence>
<gene>
    <name evidence="3" type="ORF">PUT78_09525</name>
</gene>
<dbReference type="RefSeq" id="WP_274352028.1">
    <property type="nucleotide sequence ID" value="NZ_JAQZSM010000007.1"/>
</dbReference>
<organism evidence="3 4">
    <name type="scientific">Roseinatronobacter alkalisoli</name>
    <dbReference type="NCBI Taxonomy" id="3028235"/>
    <lineage>
        <taxon>Bacteria</taxon>
        <taxon>Pseudomonadati</taxon>
        <taxon>Pseudomonadota</taxon>
        <taxon>Alphaproteobacteria</taxon>
        <taxon>Rhodobacterales</taxon>
        <taxon>Paracoccaceae</taxon>
        <taxon>Roseinatronobacter</taxon>
    </lineage>
</organism>
<evidence type="ECO:0000256" key="1">
    <source>
        <dbReference type="SAM" id="MobiDB-lite"/>
    </source>
</evidence>
<reference evidence="3" key="1">
    <citation type="submission" date="2023-02" db="EMBL/GenBank/DDBJ databases">
        <title>Description of Roseinatronobacter alkalisoli sp. nov., an alkaliphilic bacerium isolated from soda soil.</title>
        <authorList>
            <person name="Wei W."/>
        </authorList>
    </citation>
    <scope>NUCLEOTIDE SEQUENCE</scope>
    <source>
        <strain evidence="3">HJB301</strain>
    </source>
</reference>
<evidence type="ECO:0000313" key="3">
    <source>
        <dbReference type="EMBL" id="MDD7971343.1"/>
    </source>
</evidence>
<dbReference type="EMBL" id="JAQZSM010000007">
    <property type="protein sequence ID" value="MDD7971343.1"/>
    <property type="molecule type" value="Genomic_DNA"/>
</dbReference>
<proteinExistence type="predicted"/>
<comment type="caution">
    <text evidence="3">The sequence shown here is derived from an EMBL/GenBank/DDBJ whole genome shotgun (WGS) entry which is preliminary data.</text>
</comment>
<name>A0ABT5TBP2_9RHOB</name>